<dbReference type="eggNOG" id="COG1520">
    <property type="taxonomic scope" value="Bacteria"/>
</dbReference>
<dbReference type="RefSeq" id="WP_152557372.1">
    <property type="nucleotide sequence ID" value="NZ_BBML01000002.1"/>
</dbReference>
<dbReference type="AlphaFoldDB" id="A0A090QLM1"/>
<dbReference type="Gene3D" id="2.130.10.10">
    <property type="entry name" value="YVTN repeat-like/Quinoprotein amine dehydrogenase"/>
    <property type="match status" value="1"/>
</dbReference>
<sequence length="765" mass="87722">MEDVFSFIENNALYNQIKNLDRLQEIKNAGSFLELYKESDNNLITVSIEGKNEVVISLISSDLPKYRDTTSTFNYNETKYYQSKTDSTDFYFLNHKGLHLASSSKLIIESQIRRELDDYVFNDEFKSLYEKTSGNSVSLYVKASDRNWLKEFIYGRNINDKGNYAHWYQVEPENNDLAIQFSGILTYSDSTSMRHALYDGLTARTNHIAEILPLNFTNVETTTYKNHQEIISNLSRQKSINHEVTATVKNILDNCYELSKISWDKEHVVAFGLEPYETFFLNLDSLSTAKFEYRNTTIYELREPINTSSLSPILPQKNYSYITVLGSHFILSEKATTPEQIIAAITNKSTLADQIWWQDLNSSINSSSSYTSISSIEFYKQNSTLSKNDSKILKQLSSKTYPFIISQYVHENEYAHYNFHIPVVNDDLNSGSVQQSMTYKSGSSIIAGPFLFPNHLTKGYDVAFQDAELKLHLVSDKGKRHWSKQLKGKILGEIQVVDGYKNGRKQLVFTTEKAIYYLDRNGKDVNKYPLEFKNGIDQPVSVFDYDNSRNYRFVVTQGSRLFMYDINGNAVKGFNYQPDGEILTSPQHIRVNNKDFIAFAKAENKIALISRTGKTRTKVTVPIALKDKLKQLKNKLVGLDQDGKFFSINPLNGEVAFENFNKYGNSFDSSKSQRVSYNDNNLFINKNKVEIPYGSYEHISIYENKNKSFISLVDNAENKVYIFSQKGDLLNGFPVYGNTTASVKTAGKWHYLVTLDGDDILLYKW</sequence>
<dbReference type="SUPFAM" id="SSF101898">
    <property type="entry name" value="NHL repeat"/>
    <property type="match status" value="1"/>
</dbReference>
<reference evidence="1" key="1">
    <citation type="journal article" date="2014" name="Genome Announc.">
        <title>Draft Genome Sequences of Marine Flavobacterium Nonlabens Strains NR17, NR24, NR27, NR32, NR33, and Ara13.</title>
        <authorList>
            <person name="Nakanishi M."/>
            <person name="Meirelles P."/>
            <person name="Suzuki R."/>
            <person name="Takatani N."/>
            <person name="Mino S."/>
            <person name="Suda W."/>
            <person name="Oshima K."/>
            <person name="Hattori M."/>
            <person name="Ohkuma M."/>
            <person name="Hosokawa M."/>
            <person name="Miyashita K."/>
            <person name="Thompson F.L."/>
            <person name="Niwa A."/>
            <person name="Sawabe T."/>
            <person name="Sawabe T."/>
        </authorList>
    </citation>
    <scope>NUCLEOTIDE SEQUENCE [LARGE SCALE GENOMIC DNA]</scope>
    <source>
        <strain evidence="1">JCM 19294</strain>
    </source>
</reference>
<name>A0A090QLM1_9FLAO</name>
<dbReference type="STRING" id="319236.BST91_08160"/>
<proteinExistence type="predicted"/>
<protein>
    <submittedName>
        <fullName evidence="1">Uncharacterized protein</fullName>
    </submittedName>
</protein>
<comment type="caution">
    <text evidence="1">The sequence shown here is derived from an EMBL/GenBank/DDBJ whole genome shotgun (WGS) entry which is preliminary data.</text>
</comment>
<organism evidence="1 2">
    <name type="scientific">Nonlabens tegetincola</name>
    <dbReference type="NCBI Taxonomy" id="323273"/>
    <lineage>
        <taxon>Bacteria</taxon>
        <taxon>Pseudomonadati</taxon>
        <taxon>Bacteroidota</taxon>
        <taxon>Flavobacteriia</taxon>
        <taxon>Flavobacteriales</taxon>
        <taxon>Flavobacteriaceae</taxon>
        <taxon>Nonlabens</taxon>
    </lineage>
</organism>
<keyword evidence="2" id="KW-1185">Reference proteome</keyword>
<dbReference type="EMBL" id="BBML01000002">
    <property type="protein sequence ID" value="GAK96416.1"/>
    <property type="molecule type" value="Genomic_DNA"/>
</dbReference>
<evidence type="ECO:0000313" key="2">
    <source>
        <dbReference type="Proteomes" id="UP000029221"/>
    </source>
</evidence>
<gene>
    <name evidence="1" type="ORF">JCM19294_1929</name>
</gene>
<dbReference type="InterPro" id="IPR015943">
    <property type="entry name" value="WD40/YVTN_repeat-like_dom_sf"/>
</dbReference>
<accession>A0A090QLM1</accession>
<evidence type="ECO:0000313" key="1">
    <source>
        <dbReference type="EMBL" id="GAK96416.1"/>
    </source>
</evidence>
<dbReference type="Proteomes" id="UP000029221">
    <property type="component" value="Unassembled WGS sequence"/>
</dbReference>